<evidence type="ECO:0000256" key="13">
    <source>
        <dbReference type="SAM" id="Phobius"/>
    </source>
</evidence>
<dbReference type="PANTHER" id="PTHR43298:SF2">
    <property type="entry name" value="FMN_FAD EXPORTER YEEO-RELATED"/>
    <property type="match status" value="1"/>
</dbReference>
<organism evidence="14 15">
    <name type="scientific">Paenibacillus glacialis</name>
    <dbReference type="NCBI Taxonomy" id="494026"/>
    <lineage>
        <taxon>Bacteria</taxon>
        <taxon>Bacillati</taxon>
        <taxon>Bacillota</taxon>
        <taxon>Bacilli</taxon>
        <taxon>Bacillales</taxon>
        <taxon>Paenibacillaceae</taxon>
        <taxon>Paenibacillus</taxon>
    </lineage>
</organism>
<evidence type="ECO:0000256" key="10">
    <source>
        <dbReference type="ARBA" id="ARBA00023065"/>
    </source>
</evidence>
<dbReference type="AlphaFoldDB" id="A0A168BY24"/>
<feature type="transmembrane region" description="Helical" evidence="13">
    <location>
        <begin position="317"/>
        <end position="340"/>
    </location>
</feature>
<reference evidence="14 15" key="1">
    <citation type="submission" date="2016-03" db="EMBL/GenBank/DDBJ databases">
        <title>Draft genome sequence of Paenibacillus glacialis DSM 22343.</title>
        <authorList>
            <person name="Shin S.-K."/>
            <person name="Yi H."/>
        </authorList>
    </citation>
    <scope>NUCLEOTIDE SEQUENCE [LARGE SCALE GENOMIC DNA]</scope>
    <source>
        <strain evidence="14 15">DSM 22343</strain>
    </source>
</reference>
<dbReference type="GO" id="GO:0005886">
    <property type="term" value="C:plasma membrane"/>
    <property type="evidence" value="ECO:0007669"/>
    <property type="project" value="UniProtKB-SubCell"/>
</dbReference>
<feature type="transmembrane region" description="Helical" evidence="13">
    <location>
        <begin position="162"/>
        <end position="182"/>
    </location>
</feature>
<keyword evidence="5" id="KW-0813">Transport</keyword>
<dbReference type="PIRSF" id="PIRSF006603">
    <property type="entry name" value="DinF"/>
    <property type="match status" value="1"/>
</dbReference>
<comment type="caution">
    <text evidence="14">The sequence shown here is derived from an EMBL/GenBank/DDBJ whole genome shotgun (WGS) entry which is preliminary data.</text>
</comment>
<feature type="transmembrane region" description="Helical" evidence="13">
    <location>
        <begin position="54"/>
        <end position="75"/>
    </location>
</feature>
<dbReference type="STRING" id="494026.PGLA_25640"/>
<evidence type="ECO:0000256" key="2">
    <source>
        <dbReference type="ARBA" id="ARBA00004651"/>
    </source>
</evidence>
<dbReference type="EMBL" id="LVJH01000074">
    <property type="protein sequence ID" value="OAB32873.1"/>
    <property type="molecule type" value="Genomic_DNA"/>
</dbReference>
<comment type="subcellular location">
    <subcellularLocation>
        <location evidence="2">Cell membrane</location>
        <topology evidence="2">Multi-pass membrane protein</topology>
    </subcellularLocation>
</comment>
<evidence type="ECO:0000256" key="8">
    <source>
        <dbReference type="ARBA" id="ARBA00022692"/>
    </source>
</evidence>
<evidence type="ECO:0000256" key="3">
    <source>
        <dbReference type="ARBA" id="ARBA00010199"/>
    </source>
</evidence>
<keyword evidence="8 13" id="KW-0812">Transmembrane</keyword>
<protein>
    <recommendedName>
        <fullName evidence="4">Probable multidrug resistance protein NorM</fullName>
    </recommendedName>
    <alternativeName>
        <fullName evidence="12">Multidrug-efflux transporter</fullName>
    </alternativeName>
</protein>
<keyword evidence="9 13" id="KW-1133">Transmembrane helix</keyword>
<keyword evidence="10" id="KW-0406">Ion transport</keyword>
<dbReference type="InterPro" id="IPR002528">
    <property type="entry name" value="MATE_fam"/>
</dbReference>
<dbReference type="RefSeq" id="WP_068538037.1">
    <property type="nucleotide sequence ID" value="NZ_LVJH01000074.1"/>
</dbReference>
<accession>A0A168BY24</accession>
<dbReference type="PANTHER" id="PTHR43298">
    <property type="entry name" value="MULTIDRUG RESISTANCE PROTEIN NORM-RELATED"/>
    <property type="match status" value="1"/>
</dbReference>
<evidence type="ECO:0000313" key="14">
    <source>
        <dbReference type="EMBL" id="OAB32873.1"/>
    </source>
</evidence>
<evidence type="ECO:0000256" key="11">
    <source>
        <dbReference type="ARBA" id="ARBA00023136"/>
    </source>
</evidence>
<evidence type="ECO:0000256" key="1">
    <source>
        <dbReference type="ARBA" id="ARBA00003408"/>
    </source>
</evidence>
<feature type="transmembrane region" description="Helical" evidence="13">
    <location>
        <begin position="241"/>
        <end position="266"/>
    </location>
</feature>
<evidence type="ECO:0000256" key="4">
    <source>
        <dbReference type="ARBA" id="ARBA00020268"/>
    </source>
</evidence>
<keyword evidence="11 13" id="KW-0472">Membrane</keyword>
<keyword evidence="7" id="KW-1003">Cell membrane</keyword>
<sequence>MKPTTTIREKFKQFLVILFPILITQITLSAITFFDTNMSGKSSSIDLAGVAIGSSLWVPIQVGLSGILMGLTPIVSQLIGNNQKNKVSYQVIQALWLSLLLAIMVLIIGGFVISPILDIMNLDSNVRQIAFQFLLGISIGIIPLFGYMVLRSLIDALGETRTSMTITLLSLPINVTLNYLLIFGKFGFPRLGGAGAGIASGITYWCIFLTAIWFIQRRQQFAGLGIFQKFHKISLNAWKDLLKIGVPIGFSIFFETAVFAAVTLLMSQFNTATIAAHQAALNFATTLYMIPLSICMSLTILVGFEKGAGRIKDARQYAFLGIGSAITLSLLTAVVLIFASRQVAFLYSDENHIIELIQHFLVYAIFFQISDAIATPIQGVLRGYKDVTPAFIIAFISFWVIGLPVGYLLANFTTLGADGYWIGLITGLAIGAILLLRRLVYIQKRYGIVHDNHPQF</sequence>
<dbReference type="GO" id="GO:0006811">
    <property type="term" value="P:monoatomic ion transport"/>
    <property type="evidence" value="ECO:0007669"/>
    <property type="project" value="UniProtKB-KW"/>
</dbReference>
<evidence type="ECO:0000256" key="12">
    <source>
        <dbReference type="ARBA" id="ARBA00031636"/>
    </source>
</evidence>
<proteinExistence type="inferred from homology"/>
<evidence type="ECO:0000256" key="9">
    <source>
        <dbReference type="ARBA" id="ARBA00022989"/>
    </source>
</evidence>
<feature type="transmembrane region" description="Helical" evidence="13">
    <location>
        <begin position="14"/>
        <end position="34"/>
    </location>
</feature>
<name>A0A168BY24_9BACL</name>
<keyword evidence="15" id="KW-1185">Reference proteome</keyword>
<evidence type="ECO:0000256" key="5">
    <source>
        <dbReference type="ARBA" id="ARBA00022448"/>
    </source>
</evidence>
<gene>
    <name evidence="14" type="ORF">PGLA_25640</name>
</gene>
<evidence type="ECO:0000313" key="15">
    <source>
        <dbReference type="Proteomes" id="UP000076967"/>
    </source>
</evidence>
<dbReference type="NCBIfam" id="TIGR00797">
    <property type="entry name" value="matE"/>
    <property type="match status" value="1"/>
</dbReference>
<feature type="transmembrane region" description="Helical" evidence="13">
    <location>
        <begin position="129"/>
        <end position="150"/>
    </location>
</feature>
<dbReference type="GO" id="GO:0042910">
    <property type="term" value="F:xenobiotic transmembrane transporter activity"/>
    <property type="evidence" value="ECO:0007669"/>
    <property type="project" value="InterPro"/>
</dbReference>
<feature type="transmembrane region" description="Helical" evidence="13">
    <location>
        <begin position="194"/>
        <end position="215"/>
    </location>
</feature>
<feature type="transmembrane region" description="Helical" evidence="13">
    <location>
        <begin position="388"/>
        <end position="407"/>
    </location>
</feature>
<dbReference type="Pfam" id="PF01554">
    <property type="entry name" value="MatE"/>
    <property type="match status" value="2"/>
</dbReference>
<dbReference type="Proteomes" id="UP000076967">
    <property type="component" value="Unassembled WGS sequence"/>
</dbReference>
<comment type="similarity">
    <text evidence="3">Belongs to the multi antimicrobial extrusion (MATE) (TC 2.A.66.1) family.</text>
</comment>
<dbReference type="InterPro" id="IPR050222">
    <property type="entry name" value="MATE_MdtK"/>
</dbReference>
<feature type="transmembrane region" description="Helical" evidence="13">
    <location>
        <begin position="286"/>
        <end position="305"/>
    </location>
</feature>
<dbReference type="GO" id="GO:0015297">
    <property type="term" value="F:antiporter activity"/>
    <property type="evidence" value="ECO:0007669"/>
    <property type="project" value="UniProtKB-KW"/>
</dbReference>
<comment type="function">
    <text evidence="1">Multidrug efflux pump.</text>
</comment>
<evidence type="ECO:0000256" key="6">
    <source>
        <dbReference type="ARBA" id="ARBA00022449"/>
    </source>
</evidence>
<dbReference type="InterPro" id="IPR048279">
    <property type="entry name" value="MdtK-like"/>
</dbReference>
<dbReference type="OrthoDB" id="9780160at2"/>
<keyword evidence="6" id="KW-0050">Antiport</keyword>
<feature type="transmembrane region" description="Helical" evidence="13">
    <location>
        <begin position="95"/>
        <end position="117"/>
    </location>
</feature>
<dbReference type="CDD" id="cd13131">
    <property type="entry name" value="MATE_NorM_like"/>
    <property type="match status" value="1"/>
</dbReference>
<evidence type="ECO:0000256" key="7">
    <source>
        <dbReference type="ARBA" id="ARBA00022475"/>
    </source>
</evidence>
<feature type="transmembrane region" description="Helical" evidence="13">
    <location>
        <begin position="419"/>
        <end position="436"/>
    </location>
</feature>
<feature type="transmembrane region" description="Helical" evidence="13">
    <location>
        <begin position="360"/>
        <end position="381"/>
    </location>
</feature>